<dbReference type="AlphaFoldDB" id="A0A246JRY6"/>
<evidence type="ECO:0000313" key="3">
    <source>
        <dbReference type="Proteomes" id="UP000197361"/>
    </source>
</evidence>
<evidence type="ECO:0000313" key="2">
    <source>
        <dbReference type="EMBL" id="OWQ95738.1"/>
    </source>
</evidence>
<organism evidence="2 3">
    <name type="scientific">Sphingopyxis bauzanensis</name>
    <dbReference type="NCBI Taxonomy" id="651663"/>
    <lineage>
        <taxon>Bacteria</taxon>
        <taxon>Pseudomonadati</taxon>
        <taxon>Pseudomonadota</taxon>
        <taxon>Alphaproteobacteria</taxon>
        <taxon>Sphingomonadales</taxon>
        <taxon>Sphingomonadaceae</taxon>
        <taxon>Sphingopyxis</taxon>
    </lineage>
</organism>
<dbReference type="Proteomes" id="UP000197361">
    <property type="component" value="Unassembled WGS sequence"/>
</dbReference>
<comment type="caution">
    <text evidence="2">The sequence shown here is derived from an EMBL/GenBank/DDBJ whole genome shotgun (WGS) entry which is preliminary data.</text>
</comment>
<sequence>MARAAKISTKIKRAGRPTKGEVARKTGGTERLLDGVMQNHGASPLTRWKAAMELTDSQLAAIGWCQKRWALVGHEQRTTASYDERTSPANDDGESGAMILRRMDASDDLKRVCGGNGMSGEYESGYIPRAYWQTFENCIRFDEPAGTAGSRLGRSAPSVRALTVVRFVADIIADKERLQF</sequence>
<keyword evidence="3" id="KW-1185">Reference proteome</keyword>
<dbReference type="EMBL" id="NISK01000003">
    <property type="protein sequence ID" value="OWQ95738.1"/>
    <property type="molecule type" value="Genomic_DNA"/>
</dbReference>
<protein>
    <submittedName>
        <fullName evidence="2">Uncharacterized protein</fullName>
    </submittedName>
</protein>
<gene>
    <name evidence="2" type="ORF">CDQ92_13225</name>
</gene>
<evidence type="ECO:0000256" key="1">
    <source>
        <dbReference type="SAM" id="MobiDB-lite"/>
    </source>
</evidence>
<accession>A0A246JRY6</accession>
<reference evidence="2 3" key="1">
    <citation type="journal article" date="2010" name="Int. J. Syst. Evol. Microbiol.">
        <title>Sphingopyxis bauzanensis sp. nov., a psychrophilic bacterium isolated from soil.</title>
        <authorList>
            <person name="Zhang D.C."/>
            <person name="Liu H.C."/>
            <person name="Xin Y.H."/>
            <person name="Zhou Y.G."/>
            <person name="Schinner F."/>
            <person name="Margesin R."/>
        </authorList>
    </citation>
    <scope>NUCLEOTIDE SEQUENCE [LARGE SCALE GENOMIC DNA]</scope>
    <source>
        <strain evidence="2 3">DSM 22271</strain>
    </source>
</reference>
<name>A0A246JRY6_9SPHN</name>
<feature type="region of interest" description="Disordered" evidence="1">
    <location>
        <begin position="1"/>
        <end position="22"/>
    </location>
</feature>
<proteinExistence type="predicted"/>